<dbReference type="PANTHER" id="PTHR11082">
    <property type="entry name" value="TRNA-DIHYDROURIDINE SYNTHASE"/>
    <property type="match status" value="1"/>
</dbReference>
<dbReference type="EMBL" id="JAWPEI010000002">
    <property type="protein sequence ID" value="KAK4733522.1"/>
    <property type="molecule type" value="Genomic_DNA"/>
</dbReference>
<dbReference type="GO" id="GO:0017150">
    <property type="term" value="F:tRNA dihydrouridine synthase activity"/>
    <property type="evidence" value="ECO:0007669"/>
    <property type="project" value="TreeGrafter"/>
</dbReference>
<dbReference type="InterPro" id="IPR013785">
    <property type="entry name" value="Aldolase_TIM"/>
</dbReference>
<feature type="domain" description="DUS-like FMN-binding" evidence="3">
    <location>
        <begin position="104"/>
        <end position="154"/>
    </location>
</feature>
<dbReference type="AlphaFoldDB" id="A0AAV9M6P1"/>
<keyword evidence="5" id="KW-1185">Reference proteome</keyword>
<keyword evidence="2" id="KW-0520">NAD</keyword>
<keyword evidence="1" id="KW-0521">NADP</keyword>
<gene>
    <name evidence="4" type="ORF">R3W88_007783</name>
</gene>
<dbReference type="Pfam" id="PF01207">
    <property type="entry name" value="Dus"/>
    <property type="match status" value="1"/>
</dbReference>
<comment type="caution">
    <text evidence="4">The sequence shown here is derived from an EMBL/GenBank/DDBJ whole genome shotgun (WGS) entry which is preliminary data.</text>
</comment>
<accession>A0AAV9M6P1</accession>
<evidence type="ECO:0000256" key="2">
    <source>
        <dbReference type="ARBA" id="ARBA00023027"/>
    </source>
</evidence>
<proteinExistence type="predicted"/>
<reference evidence="4 5" key="1">
    <citation type="submission" date="2023-10" db="EMBL/GenBank/DDBJ databases">
        <title>Genome-Wide Identification Analysis in wild type Solanum Pinnatisectum Reveals Some Genes Defensing Phytophthora Infestans.</title>
        <authorList>
            <person name="Sun C."/>
        </authorList>
    </citation>
    <scope>NUCLEOTIDE SEQUENCE [LARGE SCALE GENOMIC DNA]</scope>
    <source>
        <strain evidence="4">LQN</strain>
        <tissue evidence="4">Leaf</tissue>
    </source>
</reference>
<dbReference type="InterPro" id="IPR035587">
    <property type="entry name" value="DUS-like_FMN-bd"/>
</dbReference>
<dbReference type="PANTHER" id="PTHR11082:SF5">
    <property type="entry name" value="TRNA-DIHYDROURIDINE(16_17) SYNTHASE [NAD(P)(+)]-LIKE"/>
    <property type="match status" value="1"/>
</dbReference>
<dbReference type="SUPFAM" id="SSF51395">
    <property type="entry name" value="FMN-linked oxidoreductases"/>
    <property type="match status" value="1"/>
</dbReference>
<sequence length="294" mass="33991">MRFQLISVTSIFNLNSHHNTYLYRNFSMATQTLNSAINGEVVDDDDLLCSDADADAATTSSIIEKEGERQPLGLNCANGYLKGEARIERAWAHWKKLGEPKLIVAPMVDNSELPFRLLCRKHGAQAAYTPMLHSRIFSENEKYRSLEFTTCKQPRVEPYSDYVDINLGNLDVPVSCKIRVFPNLQDTLGYAKMLEDASQSGGHQGVRDAVRILVLANGDIRHMDDVHNRLEKMVPMGYFRQNIQRPWRMIRSHVHKMLEEWFRIQPSVREDFNQRIPTHLQFLYDLVNRLRNLE</sequence>
<name>A0AAV9M6P1_9SOLN</name>
<evidence type="ECO:0000313" key="4">
    <source>
        <dbReference type="EMBL" id="KAK4733522.1"/>
    </source>
</evidence>
<protein>
    <recommendedName>
        <fullName evidence="3">DUS-like FMN-binding domain-containing protein</fullName>
    </recommendedName>
</protein>
<evidence type="ECO:0000259" key="3">
    <source>
        <dbReference type="Pfam" id="PF01207"/>
    </source>
</evidence>
<evidence type="ECO:0000256" key="1">
    <source>
        <dbReference type="ARBA" id="ARBA00022857"/>
    </source>
</evidence>
<dbReference type="CDD" id="cd02801">
    <property type="entry name" value="DUS_like_FMN"/>
    <property type="match status" value="1"/>
</dbReference>
<evidence type="ECO:0000313" key="5">
    <source>
        <dbReference type="Proteomes" id="UP001311915"/>
    </source>
</evidence>
<organism evidence="4 5">
    <name type="scientific">Solanum pinnatisectum</name>
    <name type="common">tansyleaf nightshade</name>
    <dbReference type="NCBI Taxonomy" id="50273"/>
    <lineage>
        <taxon>Eukaryota</taxon>
        <taxon>Viridiplantae</taxon>
        <taxon>Streptophyta</taxon>
        <taxon>Embryophyta</taxon>
        <taxon>Tracheophyta</taxon>
        <taxon>Spermatophyta</taxon>
        <taxon>Magnoliopsida</taxon>
        <taxon>eudicotyledons</taxon>
        <taxon>Gunneridae</taxon>
        <taxon>Pentapetalae</taxon>
        <taxon>asterids</taxon>
        <taxon>lamiids</taxon>
        <taxon>Solanales</taxon>
        <taxon>Solanaceae</taxon>
        <taxon>Solanoideae</taxon>
        <taxon>Solaneae</taxon>
        <taxon>Solanum</taxon>
    </lineage>
</organism>
<dbReference type="Proteomes" id="UP001311915">
    <property type="component" value="Unassembled WGS sequence"/>
</dbReference>
<dbReference type="Gene3D" id="3.20.20.70">
    <property type="entry name" value="Aldolase class I"/>
    <property type="match status" value="1"/>
</dbReference>